<keyword evidence="2" id="KW-1185">Reference proteome</keyword>
<accession>A0ABM8RW94</accession>
<dbReference type="EMBL" id="CAJNBJ010000017">
    <property type="protein sequence ID" value="CAE6775306.1"/>
    <property type="molecule type" value="Genomic_DNA"/>
</dbReference>
<dbReference type="Proteomes" id="UP000675880">
    <property type="component" value="Unassembled WGS sequence"/>
</dbReference>
<organism evidence="1 2">
    <name type="scientific">Nitrospira defluvii</name>
    <dbReference type="NCBI Taxonomy" id="330214"/>
    <lineage>
        <taxon>Bacteria</taxon>
        <taxon>Pseudomonadati</taxon>
        <taxon>Nitrospirota</taxon>
        <taxon>Nitrospiria</taxon>
        <taxon>Nitrospirales</taxon>
        <taxon>Nitrospiraceae</taxon>
        <taxon>Nitrospira</taxon>
    </lineage>
</organism>
<name>A0ABM8RW94_9BACT</name>
<evidence type="ECO:0000313" key="2">
    <source>
        <dbReference type="Proteomes" id="UP000675880"/>
    </source>
</evidence>
<proteinExistence type="predicted"/>
<reference evidence="1 2" key="1">
    <citation type="submission" date="2021-02" db="EMBL/GenBank/DDBJ databases">
        <authorList>
            <person name="Han P."/>
        </authorList>
    </citation>
    <scope>NUCLEOTIDE SEQUENCE [LARGE SCALE GENOMIC DNA]</scope>
    <source>
        <strain evidence="1">Candidatus Nitrospira sp. ZN2</strain>
    </source>
</reference>
<evidence type="ECO:0008006" key="3">
    <source>
        <dbReference type="Google" id="ProtNLM"/>
    </source>
</evidence>
<comment type="caution">
    <text evidence="1">The sequence shown here is derived from an EMBL/GenBank/DDBJ whole genome shotgun (WGS) entry which is preliminary data.</text>
</comment>
<sequence>MKASLFYSRGGRCWCWRAQTRVLCLRLIAILACWSATGLAAEWSLVPSMSTKAYYNDNLLLTPLPHDSTYGYWISPTVEFSGKTERLEVSGRAALDFVDYYGGEPNRFTNVFLPLTLKYRTERDQWGFTGGFTRDNTLMGELLTTGVVLRFTQRNLWNLDPSWTRVINEKLSFQSSFQFNDATYQDGLRLGLVDYQVFGGSAGLLYHASERSDLQLTGTYTNFHTSNAPFSLRASYPGIVLNVTHAFTEQLRANAYGGPRFISSATGLQGGSERTRDTIWIYGASLTQQFEKASIQFRLTREIFPSGFGLLLQTNRVGALTSYNASESVSVSLDAAAFIVSGATTQGTGIKISDQRFFYLTPKLAWHFAEWWKVEASYSYYWRDVATFQDPAMSNMLMFILTYYPPKLAVSN</sequence>
<gene>
    <name evidence="1" type="ORF">NSPZN2_40488</name>
</gene>
<protein>
    <recommendedName>
        <fullName evidence="3">Alginate export domain-containing protein</fullName>
    </recommendedName>
</protein>
<evidence type="ECO:0000313" key="1">
    <source>
        <dbReference type="EMBL" id="CAE6775306.1"/>
    </source>
</evidence>